<dbReference type="EMBL" id="CM039171">
    <property type="protein sequence ID" value="KAH9794165.1"/>
    <property type="molecule type" value="Genomic_DNA"/>
</dbReference>
<comment type="caution">
    <text evidence="1">The sequence shown here is derived from an EMBL/GenBank/DDBJ whole genome shotgun (WGS) entry which is preliminary data.</text>
</comment>
<organism evidence="1 2">
    <name type="scientific">Citrus sinensis</name>
    <name type="common">Sweet orange</name>
    <name type="synonym">Citrus aurantium var. sinensis</name>
    <dbReference type="NCBI Taxonomy" id="2711"/>
    <lineage>
        <taxon>Eukaryota</taxon>
        <taxon>Viridiplantae</taxon>
        <taxon>Streptophyta</taxon>
        <taxon>Embryophyta</taxon>
        <taxon>Tracheophyta</taxon>
        <taxon>Spermatophyta</taxon>
        <taxon>Magnoliopsida</taxon>
        <taxon>eudicotyledons</taxon>
        <taxon>Gunneridae</taxon>
        <taxon>Pentapetalae</taxon>
        <taxon>rosids</taxon>
        <taxon>malvids</taxon>
        <taxon>Sapindales</taxon>
        <taxon>Rutaceae</taxon>
        <taxon>Aurantioideae</taxon>
        <taxon>Citrus</taxon>
    </lineage>
</organism>
<keyword evidence="2" id="KW-1185">Reference proteome</keyword>
<dbReference type="Proteomes" id="UP000829398">
    <property type="component" value="Chromosome 2"/>
</dbReference>
<evidence type="ECO:0000313" key="2">
    <source>
        <dbReference type="Proteomes" id="UP000829398"/>
    </source>
</evidence>
<gene>
    <name evidence="1" type="ORF">KPL71_004803</name>
</gene>
<evidence type="ECO:0000313" key="1">
    <source>
        <dbReference type="EMBL" id="KAH9794165.1"/>
    </source>
</evidence>
<reference evidence="2" key="1">
    <citation type="journal article" date="2023" name="Hortic. Res.">
        <title>A chromosome-level phased genome enabling allele-level studies in sweet orange: a case study on citrus Huanglongbing tolerance.</title>
        <authorList>
            <person name="Wu B."/>
            <person name="Yu Q."/>
            <person name="Deng Z."/>
            <person name="Duan Y."/>
            <person name="Luo F."/>
            <person name="Gmitter F. Jr."/>
        </authorList>
    </citation>
    <scope>NUCLEOTIDE SEQUENCE [LARGE SCALE GENOMIC DNA]</scope>
    <source>
        <strain evidence="2">cv. Valencia</strain>
    </source>
</reference>
<sequence length="297" mass="32758">MPNRPLSHVFRLPLIPPFSGGGSPSWSSNCYIVGKRGSRVSFNRSGRSATTAILWDRVPAFLGMSIGSAYTSGRYFSLVASISDRLMFAPVFCSYNLAEMVIFPLGIAGEYNLCHLHFLKFLVSSGVDLTLLQLDVMSTLQSWVNGDSQRCKIESADKAGFRYSRQIPSISLDNPLISALAERWRTETNTFHLMVGEMTITLKDVALLLGLLVEGEPVLGVTYTSCSKVCERFLGKVSESGYMSGGMVKLSWLKEFFCMCPEDASTGDVECHTRAHLLYLMGSTIFSTTTENNVGRF</sequence>
<name>A0ACB8N979_CITSI</name>
<proteinExistence type="predicted"/>
<accession>A0ACB8N979</accession>
<protein>
    <submittedName>
        <fullName evidence="1">Uncharacterized protein</fullName>
    </submittedName>
</protein>